<dbReference type="Pfam" id="PF06674">
    <property type="entry name" value="DUF1176"/>
    <property type="match status" value="1"/>
</dbReference>
<evidence type="ECO:0000313" key="1">
    <source>
        <dbReference type="EMBL" id="RHW18722.1"/>
    </source>
</evidence>
<sequence length="372" mass="38076">MMMKLSALPLLALAAACGQNEPANGSAAEVANAAGPAVNAVVPASGPVDDGAVPSVAEIETFRDWSVACDNGKTCEAVSLAPGMANLQDVGMIVRRPAGADGAVSISLRSPSDQAGEVDLVVEGKRIATGTWDGDGMVLLDRDASADVAAAIVDAPSLHLRSGGTDFATISLAGASAALRYMDAQQGRANTPTALVAKGNQPFTAAPPPLPTVVAAPIARGDAASPPAALIAEMRRVSECPADDFGPATEQAHKLSDRDTLVLISCGSGAYNAIAAPFVVTDGKARPAPFDEGYSFGEPGTETRIVNGGWDAETGRLSSAARGRGLGDCGEAREWVWDGARFRLVIAETEGNCRGAVKWLRTWTARVERAAG</sequence>
<dbReference type="OrthoDB" id="330924at2"/>
<dbReference type="InterPro" id="IPR009560">
    <property type="entry name" value="DUF1176"/>
</dbReference>
<dbReference type="PROSITE" id="PS51257">
    <property type="entry name" value="PROKAR_LIPOPROTEIN"/>
    <property type="match status" value="1"/>
</dbReference>
<protein>
    <submittedName>
        <fullName evidence="1">DUF1176 domain-containing protein</fullName>
    </submittedName>
</protein>
<accession>A0A396RTJ9</accession>
<organism evidence="1 2">
    <name type="scientific">Sphingomonas gilva</name>
    <dbReference type="NCBI Taxonomy" id="2305907"/>
    <lineage>
        <taxon>Bacteria</taxon>
        <taxon>Pseudomonadati</taxon>
        <taxon>Pseudomonadota</taxon>
        <taxon>Alphaproteobacteria</taxon>
        <taxon>Sphingomonadales</taxon>
        <taxon>Sphingomonadaceae</taxon>
        <taxon>Sphingomonas</taxon>
    </lineage>
</organism>
<keyword evidence="2" id="KW-1185">Reference proteome</keyword>
<comment type="caution">
    <text evidence="1">The sequence shown here is derived from an EMBL/GenBank/DDBJ whole genome shotgun (WGS) entry which is preliminary data.</text>
</comment>
<dbReference type="EMBL" id="QWLV01000001">
    <property type="protein sequence ID" value="RHW18722.1"/>
    <property type="molecule type" value="Genomic_DNA"/>
</dbReference>
<reference evidence="1 2" key="1">
    <citation type="submission" date="2018-08" db="EMBL/GenBank/DDBJ databases">
        <title>The multiple taxonomic identification of Sphingomonas gilva.</title>
        <authorList>
            <person name="Zhu D."/>
            <person name="Zheng S."/>
        </authorList>
    </citation>
    <scope>NUCLEOTIDE SEQUENCE [LARGE SCALE GENOMIC DNA]</scope>
    <source>
        <strain evidence="1 2">ZDH117</strain>
    </source>
</reference>
<dbReference type="AlphaFoldDB" id="A0A396RTJ9"/>
<proteinExistence type="predicted"/>
<name>A0A396RTJ9_9SPHN</name>
<dbReference type="RefSeq" id="WP_118862229.1">
    <property type="nucleotide sequence ID" value="NZ_QWLV01000001.1"/>
</dbReference>
<gene>
    <name evidence="1" type="ORF">D1610_00705</name>
</gene>
<evidence type="ECO:0000313" key="2">
    <source>
        <dbReference type="Proteomes" id="UP000266693"/>
    </source>
</evidence>
<dbReference type="Proteomes" id="UP000266693">
    <property type="component" value="Unassembled WGS sequence"/>
</dbReference>